<protein>
    <submittedName>
        <fullName evidence="1">Uncharacterized protein</fullName>
    </submittedName>
</protein>
<sequence>MSDPTSDPTFDHVLSHPPRCLNGVRTEQAPLLVEDRGEVAVAFRLLGADGAQTGEIFGFDLRDYNEYVEDYEFVSPLAVKWEGTPEGVVVFDSDIHGYHGELDCSAKIRGEGAAQAFACPACQGTRFSVFAQFDYDGTDELWEEDPDTVQNFFSNLIVAGQCASCDTVTRVLDMDL</sequence>
<evidence type="ECO:0000313" key="2">
    <source>
        <dbReference type="Proteomes" id="UP000239477"/>
    </source>
</evidence>
<proteinExistence type="predicted"/>
<dbReference type="EMBL" id="CP023270">
    <property type="protein sequence ID" value="AVJ26640.1"/>
    <property type="molecule type" value="Genomic_DNA"/>
</dbReference>
<evidence type="ECO:0000313" key="1">
    <source>
        <dbReference type="EMBL" id="AVJ26640.1"/>
    </source>
</evidence>
<dbReference type="OrthoDB" id="286334at2"/>
<dbReference type="RefSeq" id="WP_105237667.1">
    <property type="nucleotide sequence ID" value="NZ_CP023270.1"/>
</dbReference>
<name>A0A2S0I3N0_9BURK</name>
<dbReference type="AlphaFoldDB" id="A0A2S0I3N0"/>
<dbReference type="Proteomes" id="UP000239477">
    <property type="component" value="Chromosome"/>
</dbReference>
<accession>A0A2S0I3N0</accession>
<keyword evidence="2" id="KW-1185">Reference proteome</keyword>
<gene>
    <name evidence="1" type="ORF">CLM73_05675</name>
</gene>
<organism evidence="1 2">
    <name type="scientific">Achromobacter spanius</name>
    <dbReference type="NCBI Taxonomy" id="217203"/>
    <lineage>
        <taxon>Bacteria</taxon>
        <taxon>Pseudomonadati</taxon>
        <taxon>Pseudomonadota</taxon>
        <taxon>Betaproteobacteria</taxon>
        <taxon>Burkholderiales</taxon>
        <taxon>Alcaligenaceae</taxon>
        <taxon>Achromobacter</taxon>
    </lineage>
</organism>
<reference evidence="1 2" key="1">
    <citation type="submission" date="2017-09" db="EMBL/GenBank/DDBJ databases">
        <title>Genomic, metabolic, and phenotypic characteristics of bacterial isolates from the natural microbiome of the model nematode Caenorhabditis elegans.</title>
        <authorList>
            <person name="Zimmermann J."/>
            <person name="Obeng N."/>
            <person name="Yang W."/>
            <person name="Obeng O."/>
            <person name="Kissoyan K."/>
            <person name="Pees B."/>
            <person name="Dirksen P."/>
            <person name="Hoppner M."/>
            <person name="Franke A."/>
            <person name="Rosenstiel P."/>
            <person name="Leippe M."/>
            <person name="Dierking K."/>
            <person name="Kaleta C."/>
            <person name="Schulenburg H."/>
        </authorList>
    </citation>
    <scope>NUCLEOTIDE SEQUENCE [LARGE SCALE GENOMIC DNA]</scope>
    <source>
        <strain evidence="1 2">MYb73</strain>
    </source>
</reference>